<protein>
    <submittedName>
        <fullName evidence="1">Uncharacterized protein</fullName>
    </submittedName>
</protein>
<dbReference type="AlphaFoldDB" id="A0A9N8F163"/>
<evidence type="ECO:0000313" key="2">
    <source>
        <dbReference type="Proteomes" id="UP001153069"/>
    </source>
</evidence>
<comment type="caution">
    <text evidence="1">The sequence shown here is derived from an EMBL/GenBank/DDBJ whole genome shotgun (WGS) entry which is preliminary data.</text>
</comment>
<sequence>MPAKLEEAASIIARIAACNEGRTRRRPKGGSIASQPSMLRYGGEPLSSVHEQVRSQGIFKAWQGGITSLNHATYAKMENTNHWLLFTSRASYSRYRIETLHSGLRREEGGTKLSTCTRINPRISSYNLMRPSPRERLLAS</sequence>
<accession>A0A9N8F163</accession>
<gene>
    <name evidence="1" type="ORF">SEMRO_2470_G328611.1</name>
</gene>
<proteinExistence type="predicted"/>
<keyword evidence="2" id="KW-1185">Reference proteome</keyword>
<name>A0A9N8F163_9STRA</name>
<dbReference type="Proteomes" id="UP001153069">
    <property type="component" value="Unassembled WGS sequence"/>
</dbReference>
<reference evidence="1" key="1">
    <citation type="submission" date="2020-06" db="EMBL/GenBank/DDBJ databases">
        <authorList>
            <consortium name="Plant Systems Biology data submission"/>
        </authorList>
    </citation>
    <scope>NUCLEOTIDE SEQUENCE</scope>
    <source>
        <strain evidence="1">D6</strain>
    </source>
</reference>
<evidence type="ECO:0000313" key="1">
    <source>
        <dbReference type="EMBL" id="CAB9529336.1"/>
    </source>
</evidence>
<dbReference type="EMBL" id="CAICTM010002468">
    <property type="protein sequence ID" value="CAB9529336.1"/>
    <property type="molecule type" value="Genomic_DNA"/>
</dbReference>
<organism evidence="1 2">
    <name type="scientific">Seminavis robusta</name>
    <dbReference type="NCBI Taxonomy" id="568900"/>
    <lineage>
        <taxon>Eukaryota</taxon>
        <taxon>Sar</taxon>
        <taxon>Stramenopiles</taxon>
        <taxon>Ochrophyta</taxon>
        <taxon>Bacillariophyta</taxon>
        <taxon>Bacillariophyceae</taxon>
        <taxon>Bacillariophycidae</taxon>
        <taxon>Naviculales</taxon>
        <taxon>Naviculaceae</taxon>
        <taxon>Seminavis</taxon>
    </lineage>
</organism>